<reference evidence="3" key="3">
    <citation type="submission" date="2020-05" db="UniProtKB">
        <authorList>
            <consortium name="EnsemblMetazoa"/>
        </authorList>
    </citation>
    <scope>IDENTIFICATION</scope>
    <source>
        <strain evidence="3">USDA</strain>
    </source>
</reference>
<dbReference type="EnsemblMetazoa" id="PHUM506940-RA">
    <property type="protein sequence ID" value="PHUM506940-PA"/>
    <property type="gene ID" value="PHUM506940"/>
</dbReference>
<proteinExistence type="predicted"/>
<dbReference type="VEuPathDB" id="VectorBase:PHUM506940"/>
<dbReference type="EMBL" id="AAZO01006169">
    <property type="status" value="NOT_ANNOTATED_CDS"/>
    <property type="molecule type" value="Genomic_DNA"/>
</dbReference>
<evidence type="ECO:0000313" key="4">
    <source>
        <dbReference type="Proteomes" id="UP000009046"/>
    </source>
</evidence>
<name>E0VXZ4_PEDHC</name>
<keyword evidence="1" id="KW-0732">Signal</keyword>
<reference evidence="2" key="2">
    <citation type="submission" date="2007-04" db="EMBL/GenBank/DDBJ databases">
        <title>The genome of the human body louse.</title>
        <authorList>
            <consortium name="The Human Body Louse Genome Consortium"/>
            <person name="Kirkness E."/>
            <person name="Walenz B."/>
            <person name="Hass B."/>
            <person name="Bruggner R."/>
            <person name="Strausberg R."/>
        </authorList>
    </citation>
    <scope>NUCLEOTIDE SEQUENCE</scope>
    <source>
        <strain evidence="2">USDA</strain>
    </source>
</reference>
<organism>
    <name type="scientific">Pediculus humanus subsp. corporis</name>
    <name type="common">Body louse</name>
    <dbReference type="NCBI Taxonomy" id="121224"/>
    <lineage>
        <taxon>Eukaryota</taxon>
        <taxon>Metazoa</taxon>
        <taxon>Ecdysozoa</taxon>
        <taxon>Arthropoda</taxon>
        <taxon>Hexapoda</taxon>
        <taxon>Insecta</taxon>
        <taxon>Pterygota</taxon>
        <taxon>Neoptera</taxon>
        <taxon>Paraneoptera</taxon>
        <taxon>Psocodea</taxon>
        <taxon>Troctomorpha</taxon>
        <taxon>Phthiraptera</taxon>
        <taxon>Anoplura</taxon>
        <taxon>Pediculidae</taxon>
        <taxon>Pediculus</taxon>
    </lineage>
</organism>
<feature type="chain" id="PRO_5014570251" evidence="1">
    <location>
        <begin position="23"/>
        <end position="184"/>
    </location>
</feature>
<dbReference type="KEGG" id="phu:Phum_PHUM506940"/>
<dbReference type="eggNOG" id="ENOG502SYEY">
    <property type="taxonomic scope" value="Eukaryota"/>
</dbReference>
<dbReference type="InParanoid" id="E0VXZ4"/>
<dbReference type="HOGENOM" id="CLU_1355928_0_0_1"/>
<sequence length="184" mass="20977">MSDKSLLTTSFFLLIFASFVKASSLGIKLLIMMGAGLAGMYMMHLLAQDYNKYTSLNRPSRSVDNLHDNTTTFIMDEEVVRESENNYRLNEIITFEKIIQFDPTGCARRYVCTIATKSNKKQNQYERNLIQILRSNNGKHDTGREAFNFALNLGRDKKDPDACAREYSKCLFSVSEMLKLVGIS</sequence>
<evidence type="ECO:0000256" key="1">
    <source>
        <dbReference type="SAM" id="SignalP"/>
    </source>
</evidence>
<dbReference type="RefSeq" id="XP_002430988.1">
    <property type="nucleotide sequence ID" value="XM_002430943.1"/>
</dbReference>
<keyword evidence="4" id="KW-1185">Reference proteome</keyword>
<dbReference type="AlphaFoldDB" id="E0VXZ4"/>
<dbReference type="Proteomes" id="UP000009046">
    <property type="component" value="Unassembled WGS sequence"/>
</dbReference>
<dbReference type="OrthoDB" id="6340939at2759"/>
<reference evidence="2" key="1">
    <citation type="submission" date="2007-04" db="EMBL/GenBank/DDBJ databases">
        <title>Annotation of Pediculus humanus corporis strain USDA.</title>
        <authorList>
            <person name="Kirkness E."/>
            <person name="Hannick L."/>
            <person name="Hass B."/>
            <person name="Bruggner R."/>
            <person name="Lawson D."/>
            <person name="Bidwell S."/>
            <person name="Joardar V."/>
            <person name="Caler E."/>
            <person name="Walenz B."/>
            <person name="Inman J."/>
            <person name="Schobel S."/>
            <person name="Galinsky K."/>
            <person name="Amedeo P."/>
            <person name="Strausberg R."/>
        </authorList>
    </citation>
    <scope>NUCLEOTIDE SEQUENCE</scope>
    <source>
        <strain evidence="2">USDA</strain>
    </source>
</reference>
<gene>
    <name evidence="3" type="primary">8232970</name>
    <name evidence="2" type="ORF">Phum_PHUM506940</name>
</gene>
<protein>
    <submittedName>
        <fullName evidence="2 3">Uncharacterized protein</fullName>
    </submittedName>
</protein>
<evidence type="ECO:0000313" key="3">
    <source>
        <dbReference type="EnsemblMetazoa" id="PHUM506940-PA"/>
    </source>
</evidence>
<dbReference type="OMA" id="CARSFIC"/>
<dbReference type="EMBL" id="DS235842">
    <property type="protein sequence ID" value="EEB18250.1"/>
    <property type="molecule type" value="Genomic_DNA"/>
</dbReference>
<accession>E0VXZ4</accession>
<evidence type="ECO:0000313" key="2">
    <source>
        <dbReference type="EMBL" id="EEB18250.1"/>
    </source>
</evidence>
<feature type="signal peptide" evidence="1">
    <location>
        <begin position="1"/>
        <end position="22"/>
    </location>
</feature>
<dbReference type="CTD" id="8232970"/>
<dbReference type="GeneID" id="8232970"/>